<dbReference type="SUPFAM" id="SSF74853">
    <property type="entry name" value="Lamin A/C globular tail domain"/>
    <property type="match status" value="1"/>
</dbReference>
<dbReference type="PANTHER" id="PTHR37397">
    <property type="entry name" value="SI:CH211-183D21.1"/>
    <property type="match status" value="1"/>
</dbReference>
<feature type="region of interest" description="Disordered" evidence="2">
    <location>
        <begin position="232"/>
        <end position="255"/>
    </location>
</feature>
<dbReference type="EMBL" id="PUIB01000011">
    <property type="protein sequence ID" value="PQO38017.1"/>
    <property type="molecule type" value="Genomic_DNA"/>
</dbReference>
<dbReference type="InterPro" id="IPR005135">
    <property type="entry name" value="Endo/exonuclease/phosphatase"/>
</dbReference>
<dbReference type="Proteomes" id="UP000239388">
    <property type="component" value="Unassembled WGS sequence"/>
</dbReference>
<keyword evidence="1" id="KW-0732">Signal</keyword>
<comment type="caution">
    <text evidence="4">The sequence shown here is derived from an EMBL/GenBank/DDBJ whole genome shotgun (WGS) entry which is preliminary data.</text>
</comment>
<dbReference type="Gene3D" id="3.60.10.10">
    <property type="entry name" value="Endonuclease/exonuclease/phosphatase"/>
    <property type="match status" value="1"/>
</dbReference>
<evidence type="ECO:0000313" key="4">
    <source>
        <dbReference type="EMBL" id="PQO38017.1"/>
    </source>
</evidence>
<dbReference type="Gene3D" id="2.60.40.1220">
    <property type="match status" value="1"/>
</dbReference>
<name>A0A2S8G0Q3_9BACT</name>
<sequence length="1467" mass="153837">MYNLSKRLRCRVARMELLEWRLCLSAIRIVNWNTENGPNDSADDALFRTVLEAIGQENVAGNIERPSILALQETDNAQGGTNSVARVENILDNLYPSTDYAQVTTSLDGGGDATGFVFDVSAVSLLSSVTVPGSFTHDVLRAEFRPTGTFGAEDFFIYTAHLKAGTTSADEITRGNEAALIRADADRLGEGTNVIIVGDFNMKNSNEDAFFQFVAAGPGQVRDPINRLGNWNNNNSFKDIHTQNPSNSPSGGGMDDRFDLQLASAELFDGVGLEYVTGSYHAFGNNGTHLLNSGIETGAGASPAVLAALAQASDHLPVVVDYEFDDQPAGITITDTGSGTITAEGRYIDTYLVSLDTIPTADVQVTITSDGQTVLGNAGTNSITLTFTPQNAETPQTVVVQAVDDTAPEGNHVSQLTHVVSSADAEYAALAPLVFDVLVIDDEAPTVLINEVDTFDGTTGNSGQFIELYDGGIGNTSLNGLTVVLYDGATDLVYASIGLNGFTTDASGLFLLGAAAISQADLSFADGLIQSGIDAIAIYDDDVSAYPIGSPVTTQNLIDAIVYGPSSGSDAGLLPLMKSGQPLVNENENHLQASQSMSRIDDGGYARQTVTYEATTATPGQLNHPRLPGVTILGEENLVVSEAGAVDSFDIALNSRPSGDVTITLNPDADLDIGAGFGLPLILVFDDINALQTQTISIRAFDDAISEGTHSRLITLEVSSADGNYAGVELSDISVSILDDEPAPTPSIVISEIMYNPRSSEGSFSGEWVEVVNTGTATVDIGGWRLADEDASPTWGAIAAGTRLTPGEIAVLYDASFVNDQGFRAAWGISDAVQVIGVAWGELDNSPSSTNEILQLVDALGATQDVVNFDDEGAWPTDDPDGASIYLTDVLADNNVGTAWSRSTAGEANARTANGFPFSSVDVGSPGDVPEFFLPSGVTVTAAGGSTLVSEDGTQDLLSVVLDSVPTENVTVIVTPDSQLDLGKGPGASISLLFTPETAFTPQSIVVSAVDDTEFEGEHTGIISFLIDSGDPNYQSVQITDVSATISDNDTLPARVTLHGEALQYTGPGQYWFNYYVTASNGPVQITSFTLPFAFDATRVSFSGLAADFVPNAGFELSSLATLPSPPFAADYGFTASIEGITLQDQETEVLFSVLLTVDNLFVPTESTLVGAPMLEGFDAAFVQVTDETSQGIPSAEVAFDSGMLLLGDTVAPTILSVKVAGSSWSSGFLTSVDAAESEGWLLEEANQLRNLSWTNVDTIYVQFSEDIGDFTAADFALVGVNVPDYAAASMIGSVSYDSGSFVATIHLSTPFAADKVLLQIEDGVTDLAGNQLDGEWTDSVSTESGNGTAGGDFNFRFNVLPGDVNGNGIVLGDDVLAVNGKTFTFPGFPSYDPFTDIDGSGSVLGDDVLAVNGRTFTFLPGGEPVAPAPLVASLAANKLDQEEEDVWADSIDVVFEALSDETLLES</sequence>
<dbReference type="SUPFAM" id="SSF56219">
    <property type="entry name" value="DNase I-like"/>
    <property type="match status" value="1"/>
</dbReference>
<organism evidence="4 5">
    <name type="scientific">Blastopirellula marina</name>
    <dbReference type="NCBI Taxonomy" id="124"/>
    <lineage>
        <taxon>Bacteria</taxon>
        <taxon>Pseudomonadati</taxon>
        <taxon>Planctomycetota</taxon>
        <taxon>Planctomycetia</taxon>
        <taxon>Pirellulales</taxon>
        <taxon>Pirellulaceae</taxon>
        <taxon>Blastopirellula</taxon>
    </lineage>
</organism>
<gene>
    <name evidence="4" type="ORF">C5Y98_07980</name>
</gene>
<evidence type="ECO:0000313" key="5">
    <source>
        <dbReference type="Proteomes" id="UP000239388"/>
    </source>
</evidence>
<protein>
    <recommendedName>
        <fullName evidence="3">LTD domain-containing protein</fullName>
    </recommendedName>
</protein>
<reference evidence="4 5" key="1">
    <citation type="submission" date="2018-02" db="EMBL/GenBank/DDBJ databases">
        <title>Comparative genomes isolates from brazilian mangrove.</title>
        <authorList>
            <person name="Araujo J.E."/>
            <person name="Taketani R.G."/>
            <person name="Silva M.C.P."/>
            <person name="Loureco M.V."/>
            <person name="Andreote F.D."/>
        </authorList>
    </citation>
    <scope>NUCLEOTIDE SEQUENCE [LARGE SCALE GENOMIC DNA]</scope>
    <source>
        <strain evidence="4 5">NAP PRIS-MGV</strain>
    </source>
</reference>
<dbReference type="InterPro" id="IPR036691">
    <property type="entry name" value="Endo/exonu/phosph_ase_sf"/>
</dbReference>
<dbReference type="GO" id="GO:0003824">
    <property type="term" value="F:catalytic activity"/>
    <property type="evidence" value="ECO:0007669"/>
    <property type="project" value="InterPro"/>
</dbReference>
<feature type="compositionally biased region" description="Polar residues" evidence="2">
    <location>
        <begin position="232"/>
        <end position="249"/>
    </location>
</feature>
<accession>A0A2S8G0Q3</accession>
<dbReference type="InterPro" id="IPR014755">
    <property type="entry name" value="Cu-Rt/internalin_Ig-like"/>
</dbReference>
<dbReference type="Gene3D" id="2.60.40.1260">
    <property type="entry name" value="Lamin Tail domain"/>
    <property type="match status" value="1"/>
</dbReference>
<dbReference type="InterPro" id="IPR001322">
    <property type="entry name" value="Lamin_tail_dom"/>
</dbReference>
<dbReference type="Pfam" id="PF00932">
    <property type="entry name" value="LTD"/>
    <property type="match status" value="1"/>
</dbReference>
<evidence type="ECO:0000256" key="2">
    <source>
        <dbReference type="SAM" id="MobiDB-lite"/>
    </source>
</evidence>
<proteinExistence type="predicted"/>
<dbReference type="PROSITE" id="PS51841">
    <property type="entry name" value="LTD"/>
    <property type="match status" value="1"/>
</dbReference>
<evidence type="ECO:0000256" key="1">
    <source>
        <dbReference type="ARBA" id="ARBA00022729"/>
    </source>
</evidence>
<dbReference type="InterPro" id="IPR036415">
    <property type="entry name" value="Lamin_tail_dom_sf"/>
</dbReference>
<evidence type="ECO:0000259" key="3">
    <source>
        <dbReference type="PROSITE" id="PS51841"/>
    </source>
</evidence>
<feature type="domain" description="LTD" evidence="3">
    <location>
        <begin position="740"/>
        <end position="902"/>
    </location>
</feature>
<dbReference type="PANTHER" id="PTHR37397:SF1">
    <property type="entry name" value="LTD DOMAIN-CONTAINING PROTEIN"/>
    <property type="match status" value="1"/>
</dbReference>
<dbReference type="Pfam" id="PF03372">
    <property type="entry name" value="Exo_endo_phos"/>
    <property type="match status" value="1"/>
</dbReference>